<proteinExistence type="inferred from homology"/>
<dbReference type="InterPro" id="IPR022700">
    <property type="entry name" value="CLIP"/>
</dbReference>
<dbReference type="Gene3D" id="2.40.10.10">
    <property type="entry name" value="Trypsin-like serine proteases"/>
    <property type="match status" value="2"/>
</dbReference>
<keyword evidence="5" id="KW-1015">Disulfide bond</keyword>
<evidence type="ECO:0000256" key="7">
    <source>
        <dbReference type="ARBA" id="ARBA00024195"/>
    </source>
</evidence>
<dbReference type="PRINTS" id="PR00722">
    <property type="entry name" value="CHYMOTRYPSIN"/>
</dbReference>
<dbReference type="InterPro" id="IPR009003">
    <property type="entry name" value="Peptidase_S1_PA"/>
</dbReference>
<feature type="signal peptide" evidence="9">
    <location>
        <begin position="1"/>
        <end position="21"/>
    </location>
</feature>
<keyword evidence="6" id="KW-0325">Glycoprotein</keyword>
<dbReference type="PROSITE" id="PS00134">
    <property type="entry name" value="TRYPSIN_HIS"/>
    <property type="match status" value="1"/>
</dbReference>
<evidence type="ECO:0000256" key="8">
    <source>
        <dbReference type="RuleBase" id="RU363034"/>
    </source>
</evidence>
<dbReference type="InterPro" id="IPR001254">
    <property type="entry name" value="Trypsin_dom"/>
</dbReference>
<dbReference type="Pfam" id="PF12032">
    <property type="entry name" value="CLIP"/>
    <property type="match status" value="1"/>
</dbReference>
<feature type="chain" id="PRO_5044986481" description="CLIP domain-containing serine protease" evidence="9">
    <location>
        <begin position="22"/>
        <end position="396"/>
    </location>
</feature>
<accession>A0ABM1YBZ4</accession>
<dbReference type="PROSITE" id="PS50240">
    <property type="entry name" value="TRYPSIN_DOM"/>
    <property type="match status" value="1"/>
</dbReference>
<dbReference type="RefSeq" id="XP_062702173.1">
    <property type="nucleotide sequence ID" value="XM_062846189.1"/>
</dbReference>
<dbReference type="Gene3D" id="3.30.1640.30">
    <property type="match status" value="1"/>
</dbReference>
<comment type="subcellular location">
    <subcellularLocation>
        <location evidence="9">Secreted</location>
    </subcellularLocation>
</comment>
<protein>
    <recommendedName>
        <fullName evidence="9">CLIP domain-containing serine protease</fullName>
        <ecNumber evidence="8">3.4.21.-</ecNumber>
    </recommendedName>
</protein>
<evidence type="ECO:0000256" key="1">
    <source>
        <dbReference type="ARBA" id="ARBA00022670"/>
    </source>
</evidence>
<dbReference type="SUPFAM" id="SSF50494">
    <property type="entry name" value="Trypsin-like serine proteases"/>
    <property type="match status" value="1"/>
</dbReference>
<keyword evidence="2 9" id="KW-0732">Signal</keyword>
<dbReference type="CDD" id="cd00190">
    <property type="entry name" value="Tryp_SPc"/>
    <property type="match status" value="1"/>
</dbReference>
<dbReference type="EC" id="3.4.21.-" evidence="8"/>
<organism evidence="11 12">
    <name type="scientific">Aedes albopictus</name>
    <name type="common">Asian tiger mosquito</name>
    <name type="synonym">Stegomyia albopicta</name>
    <dbReference type="NCBI Taxonomy" id="7160"/>
    <lineage>
        <taxon>Eukaryota</taxon>
        <taxon>Metazoa</taxon>
        <taxon>Ecdysozoa</taxon>
        <taxon>Arthropoda</taxon>
        <taxon>Hexapoda</taxon>
        <taxon>Insecta</taxon>
        <taxon>Pterygota</taxon>
        <taxon>Neoptera</taxon>
        <taxon>Endopterygota</taxon>
        <taxon>Diptera</taxon>
        <taxon>Nematocera</taxon>
        <taxon>Culicoidea</taxon>
        <taxon>Culicidae</taxon>
        <taxon>Culicinae</taxon>
        <taxon>Aedini</taxon>
        <taxon>Aedes</taxon>
        <taxon>Stegomyia</taxon>
    </lineage>
</organism>
<dbReference type="Pfam" id="PF00089">
    <property type="entry name" value="Trypsin"/>
    <property type="match status" value="1"/>
</dbReference>
<dbReference type="InterPro" id="IPR051487">
    <property type="entry name" value="Ser/Thr_Proteases_Immune/Dev"/>
</dbReference>
<dbReference type="Proteomes" id="UP000069940">
    <property type="component" value="Unassembled WGS sequence"/>
</dbReference>
<keyword evidence="12" id="KW-1185">Reference proteome</keyword>
<dbReference type="PROSITE" id="PS00135">
    <property type="entry name" value="TRYPSIN_SER"/>
    <property type="match status" value="1"/>
</dbReference>
<evidence type="ECO:0000313" key="12">
    <source>
        <dbReference type="Proteomes" id="UP000069940"/>
    </source>
</evidence>
<reference evidence="12" key="1">
    <citation type="journal article" date="2015" name="Proc. Natl. Acad. Sci. U.S.A.">
        <title>Genome sequence of the Asian Tiger mosquito, Aedes albopictus, reveals insights into its biology, genetics, and evolution.</title>
        <authorList>
            <person name="Chen X.G."/>
            <person name="Jiang X."/>
            <person name="Gu J."/>
            <person name="Xu M."/>
            <person name="Wu Y."/>
            <person name="Deng Y."/>
            <person name="Zhang C."/>
            <person name="Bonizzoni M."/>
            <person name="Dermauw W."/>
            <person name="Vontas J."/>
            <person name="Armbruster P."/>
            <person name="Huang X."/>
            <person name="Yang Y."/>
            <person name="Zhang H."/>
            <person name="He W."/>
            <person name="Peng H."/>
            <person name="Liu Y."/>
            <person name="Wu K."/>
            <person name="Chen J."/>
            <person name="Lirakis M."/>
            <person name="Topalis P."/>
            <person name="Van Leeuwen T."/>
            <person name="Hall A.B."/>
            <person name="Jiang X."/>
            <person name="Thorpe C."/>
            <person name="Mueller R.L."/>
            <person name="Sun C."/>
            <person name="Waterhouse R.M."/>
            <person name="Yan G."/>
            <person name="Tu Z.J."/>
            <person name="Fang X."/>
            <person name="James A.A."/>
        </authorList>
    </citation>
    <scope>NUCLEOTIDE SEQUENCE [LARGE SCALE GENOMIC DNA]</scope>
    <source>
        <strain evidence="12">Foshan</strain>
    </source>
</reference>
<evidence type="ECO:0000256" key="4">
    <source>
        <dbReference type="ARBA" id="ARBA00022825"/>
    </source>
</evidence>
<dbReference type="InterPro" id="IPR033116">
    <property type="entry name" value="TRYPSIN_SER"/>
</dbReference>
<evidence type="ECO:0000256" key="3">
    <source>
        <dbReference type="ARBA" id="ARBA00022801"/>
    </source>
</evidence>
<comment type="domain">
    <text evidence="9">The clip domain consists of 35-55 residues which are 'knitted' together usually by 3 conserved disulfide bonds forming a clip-like compact structure.</text>
</comment>
<evidence type="ECO:0000256" key="9">
    <source>
        <dbReference type="RuleBase" id="RU366078"/>
    </source>
</evidence>
<evidence type="ECO:0000259" key="10">
    <source>
        <dbReference type="PROSITE" id="PS50240"/>
    </source>
</evidence>
<dbReference type="InterPro" id="IPR038565">
    <property type="entry name" value="CLIP_sf"/>
</dbReference>
<keyword evidence="9" id="KW-0964">Secreted</keyword>
<sequence length="396" mass="43510">MRNLISQLVVCALLVLETKQSLPIWDVMTNCKIPNELEPGVCKNPTDCPAFYDINDVNSIGNTSRLSFVRQLQCTGMADGKICCPRSGSYADPWISMVNITKRVRTKPITVRKRIGTQPEVPCGAPDFTALVNSGEIANIDDFPWMAVLIYEQAMDPVIPGCGGALISKTFVVTAAHCLTGSIIRKKGKLAAVRVGEYDLLNNPDCIIEGQFQECTDEVVDVKPKTITVHPHYNENTASQHHDIGLIELAKPVEFTSFIRHICLPEQGSRQTVKKFNVCGWGRTNFFSADKGNNVPSPIKLKTSLPYFDHVQCSQIYQPQRLQLIDGQICAGGRSVRDTCSGDSGSPLMYYDVNKGAWILSGLVSMGPLHCGTVGMPGIYTNVGEYVSWIKTIAHL</sequence>
<dbReference type="PANTHER" id="PTHR24256">
    <property type="entry name" value="TRYPTASE-RELATED"/>
    <property type="match status" value="1"/>
</dbReference>
<evidence type="ECO:0000313" key="11">
    <source>
        <dbReference type="EnsemblMetazoa" id="AALFPA23_007729.P10345"/>
    </source>
</evidence>
<dbReference type="GeneID" id="109430348"/>
<evidence type="ECO:0000256" key="5">
    <source>
        <dbReference type="ARBA" id="ARBA00023157"/>
    </source>
</evidence>
<reference evidence="11" key="2">
    <citation type="submission" date="2025-05" db="UniProtKB">
        <authorList>
            <consortium name="EnsemblMetazoa"/>
        </authorList>
    </citation>
    <scope>IDENTIFICATION</scope>
    <source>
        <strain evidence="11">Foshan</strain>
    </source>
</reference>
<keyword evidence="4 8" id="KW-0720">Serine protease</keyword>
<evidence type="ECO:0000256" key="2">
    <source>
        <dbReference type="ARBA" id="ARBA00022729"/>
    </source>
</evidence>
<dbReference type="SMART" id="SM00020">
    <property type="entry name" value="Tryp_SPc"/>
    <property type="match status" value="1"/>
</dbReference>
<comment type="similarity">
    <text evidence="7 9">Belongs to the peptidase S1 family. CLIP subfamily.</text>
</comment>
<dbReference type="InterPro" id="IPR018114">
    <property type="entry name" value="TRYPSIN_HIS"/>
</dbReference>
<dbReference type="EnsemblMetazoa" id="AALFPA23_007729.R10345">
    <property type="protein sequence ID" value="AALFPA23_007729.P10345"/>
    <property type="gene ID" value="AALFPA23_007729"/>
</dbReference>
<feature type="domain" description="Peptidase S1" evidence="10">
    <location>
        <begin position="132"/>
        <end position="395"/>
    </location>
</feature>
<evidence type="ECO:0000256" key="6">
    <source>
        <dbReference type="ARBA" id="ARBA00023180"/>
    </source>
</evidence>
<name>A0ABM1YBZ4_AEDAL</name>
<dbReference type="InterPro" id="IPR001314">
    <property type="entry name" value="Peptidase_S1A"/>
</dbReference>
<dbReference type="InterPro" id="IPR043504">
    <property type="entry name" value="Peptidase_S1_PA_chymotrypsin"/>
</dbReference>
<keyword evidence="3 8" id="KW-0378">Hydrolase</keyword>
<keyword evidence="1 8" id="KW-0645">Protease</keyword>